<reference evidence="1" key="2">
    <citation type="journal article" date="2022" name="Proc. Natl. Acad. Sci. U.S.A.">
        <title>Diploid-dominant life cycles characterize the early evolution of Fungi.</title>
        <authorList>
            <person name="Amses K.R."/>
            <person name="Simmons D.R."/>
            <person name="Longcore J.E."/>
            <person name="Mondo S.J."/>
            <person name="Seto K."/>
            <person name="Jeronimo G.H."/>
            <person name="Bonds A.E."/>
            <person name="Quandt C.A."/>
            <person name="Davis W.J."/>
            <person name="Chang Y."/>
            <person name="Federici B.A."/>
            <person name="Kuo A."/>
            <person name="LaButti K."/>
            <person name="Pangilinan J."/>
            <person name="Andreopoulos W."/>
            <person name="Tritt A."/>
            <person name="Riley R."/>
            <person name="Hundley H."/>
            <person name="Johnson J."/>
            <person name="Lipzen A."/>
            <person name="Barry K."/>
            <person name="Lang B.F."/>
            <person name="Cuomo C.A."/>
            <person name="Buchler N.E."/>
            <person name="Grigoriev I.V."/>
            <person name="Spatafora J.W."/>
            <person name="Stajich J.E."/>
            <person name="James T.Y."/>
        </authorList>
    </citation>
    <scope>NUCLEOTIDE SEQUENCE</scope>
    <source>
        <strain evidence="1">AG</strain>
    </source>
</reference>
<name>A0AAD5EI87_UMBRA</name>
<keyword evidence="2" id="KW-1185">Reference proteome</keyword>
<accession>A0AAD5EI87</accession>
<dbReference type="EMBL" id="MU620893">
    <property type="protein sequence ID" value="KAI8584361.1"/>
    <property type="molecule type" value="Genomic_DNA"/>
</dbReference>
<reference evidence="1" key="1">
    <citation type="submission" date="2021-06" db="EMBL/GenBank/DDBJ databases">
        <authorList>
            <consortium name="DOE Joint Genome Institute"/>
            <person name="Mondo S.J."/>
            <person name="Amses K.R."/>
            <person name="Simmons D.R."/>
            <person name="Longcore J.E."/>
            <person name="Seto K."/>
            <person name="Alves G.H."/>
            <person name="Bonds A.E."/>
            <person name="Quandt C.A."/>
            <person name="Davis W.J."/>
            <person name="Chang Y."/>
            <person name="Letcher P.M."/>
            <person name="Powell M.J."/>
            <person name="Kuo A."/>
            <person name="Labutti K."/>
            <person name="Pangilinan J."/>
            <person name="Andreopoulos W."/>
            <person name="Tritt A."/>
            <person name="Riley R."/>
            <person name="Hundley H."/>
            <person name="Johnson J."/>
            <person name="Lipzen A."/>
            <person name="Barry K."/>
            <person name="Berbee M.L."/>
            <person name="Buchler N.E."/>
            <person name="Grigoriev I.V."/>
            <person name="Spatafora J.W."/>
            <person name="Stajich J.E."/>
            <person name="James T.Y."/>
        </authorList>
    </citation>
    <scope>NUCLEOTIDE SEQUENCE</scope>
    <source>
        <strain evidence="1">AG</strain>
    </source>
</reference>
<dbReference type="Proteomes" id="UP001206595">
    <property type="component" value="Unassembled WGS sequence"/>
</dbReference>
<dbReference type="GeneID" id="75910722"/>
<proteinExistence type="predicted"/>
<evidence type="ECO:0000313" key="1">
    <source>
        <dbReference type="EMBL" id="KAI8584361.1"/>
    </source>
</evidence>
<evidence type="ECO:0000313" key="2">
    <source>
        <dbReference type="Proteomes" id="UP001206595"/>
    </source>
</evidence>
<sequence>MLVIKANFHTGTPSMQMHSLVPPPKWNVRCERIKKNQIFVPSLWSFHHRHFFMPSKTLYLLAIAAGSSVATAATNCNPSYNATTNPTCIANCNKKAGQGLWADWTDDPTSTNFVKSLSFQCEKGTPNYIAFMTSAGVCMTSCSTDDQSAFTTEFQQACQWYTSHVNDTCTGTSANSSSTSGASALQVTSLVVVCSLIASLGFM</sequence>
<dbReference type="AlphaFoldDB" id="A0AAD5EI87"/>
<organism evidence="1 2">
    <name type="scientific">Umbelopsis ramanniana AG</name>
    <dbReference type="NCBI Taxonomy" id="1314678"/>
    <lineage>
        <taxon>Eukaryota</taxon>
        <taxon>Fungi</taxon>
        <taxon>Fungi incertae sedis</taxon>
        <taxon>Mucoromycota</taxon>
        <taxon>Mucoromycotina</taxon>
        <taxon>Umbelopsidomycetes</taxon>
        <taxon>Umbelopsidales</taxon>
        <taxon>Umbelopsidaceae</taxon>
        <taxon>Umbelopsis</taxon>
    </lineage>
</organism>
<comment type="caution">
    <text evidence="1">The sequence shown here is derived from an EMBL/GenBank/DDBJ whole genome shotgun (WGS) entry which is preliminary data.</text>
</comment>
<protein>
    <submittedName>
        <fullName evidence="1">Uncharacterized protein</fullName>
    </submittedName>
</protein>
<gene>
    <name evidence="1" type="ORF">K450DRAFT_219469</name>
</gene>
<dbReference type="RefSeq" id="XP_051449365.1">
    <property type="nucleotide sequence ID" value="XM_051585374.1"/>
</dbReference>